<reference evidence="7" key="1">
    <citation type="submission" date="2017-10" db="EMBL/GenBank/DDBJ databases">
        <title>Whole genome sequencing of members of genus Pseudoxanthomonas.</title>
        <authorList>
            <person name="Kumar S."/>
            <person name="Bansal K."/>
            <person name="Kaur A."/>
            <person name="Patil P."/>
            <person name="Sharma S."/>
            <person name="Patil P.B."/>
        </authorList>
    </citation>
    <scope>NUCLEOTIDE SEQUENCE</scope>
    <source>
        <strain evidence="7">DSM 22914</strain>
    </source>
</reference>
<feature type="signal peptide" evidence="5">
    <location>
        <begin position="1"/>
        <end position="25"/>
    </location>
</feature>
<gene>
    <name evidence="7" type="ORF">CR938_02905</name>
</gene>
<dbReference type="PROSITE" id="PS51257">
    <property type="entry name" value="PROKAR_LIPOPROTEIN"/>
    <property type="match status" value="1"/>
</dbReference>
<dbReference type="EMBL" id="PDWK01000008">
    <property type="protein sequence ID" value="KAF1690267.1"/>
    <property type="molecule type" value="Genomic_DNA"/>
</dbReference>
<evidence type="ECO:0000256" key="2">
    <source>
        <dbReference type="ARBA" id="ARBA00022723"/>
    </source>
</evidence>
<evidence type="ECO:0000313" key="8">
    <source>
        <dbReference type="Proteomes" id="UP000717981"/>
    </source>
</evidence>
<dbReference type="AlphaFoldDB" id="A0A921TET7"/>
<dbReference type="InterPro" id="IPR051013">
    <property type="entry name" value="MBL_superfamily_lactonases"/>
</dbReference>
<dbReference type="SUPFAM" id="SSF56281">
    <property type="entry name" value="Metallo-hydrolase/oxidoreductase"/>
    <property type="match status" value="1"/>
</dbReference>
<dbReference type="OrthoDB" id="5443440at2"/>
<dbReference type="Pfam" id="PF00753">
    <property type="entry name" value="Lactamase_B"/>
    <property type="match status" value="1"/>
</dbReference>
<evidence type="ECO:0000259" key="6">
    <source>
        <dbReference type="SMART" id="SM00849"/>
    </source>
</evidence>
<comment type="caution">
    <text evidence="7">The sequence shown here is derived from an EMBL/GenBank/DDBJ whole genome shotgun (WGS) entry which is preliminary data.</text>
</comment>
<dbReference type="PANTHER" id="PTHR42978">
    <property type="entry name" value="QUORUM-QUENCHING LACTONASE YTNP-RELATED-RELATED"/>
    <property type="match status" value="1"/>
</dbReference>
<sequence>MIHIRNTPLLAVALAAALAACGREAPQPAAPQAPAATEGAPATAAAEAASHDFAIGGLQATALKNGGLTVHNDNSVFGVGLTPDEVAGVLSAARLPTDALPLSVQPLLVRDGGRVMLFDTGAGRFMGEGAGTLGAALQAAGVEPAQVTDVFISHAHGDHVGGLLDAQGALAFPNATVHISQTEWEDLQAQAKGPDEWAAKVAAAVVPAVAPKLSTFAPDAELVPGLVRAVPTPGHTPGHVSFRIGRDAQTLLYVGDVVHHPVVSVQRPQWTLQWDRDAAAGAAQRTRLLEELAGSGERVYAVHFPFPGLGRIQRGAAGQLAWVAE</sequence>
<dbReference type="Gene3D" id="3.60.15.10">
    <property type="entry name" value="Ribonuclease Z/Hydroxyacylglutathione hydrolase-like"/>
    <property type="match status" value="1"/>
</dbReference>
<proteinExistence type="inferred from homology"/>
<dbReference type="SMART" id="SM00849">
    <property type="entry name" value="Lactamase_B"/>
    <property type="match status" value="1"/>
</dbReference>
<accession>A0A921TET7</accession>
<dbReference type="Proteomes" id="UP000717981">
    <property type="component" value="Unassembled WGS sequence"/>
</dbReference>
<keyword evidence="3" id="KW-0378">Hydrolase</keyword>
<dbReference type="GO" id="GO:0016787">
    <property type="term" value="F:hydrolase activity"/>
    <property type="evidence" value="ECO:0007669"/>
    <property type="project" value="UniProtKB-KW"/>
</dbReference>
<keyword evidence="8" id="KW-1185">Reference proteome</keyword>
<evidence type="ECO:0000256" key="1">
    <source>
        <dbReference type="ARBA" id="ARBA00007749"/>
    </source>
</evidence>
<dbReference type="InterPro" id="IPR036866">
    <property type="entry name" value="RibonucZ/Hydroxyglut_hydro"/>
</dbReference>
<keyword evidence="5" id="KW-0732">Signal</keyword>
<comment type="similarity">
    <text evidence="1">Belongs to the metallo-beta-lactamase superfamily.</text>
</comment>
<evidence type="ECO:0000256" key="5">
    <source>
        <dbReference type="SAM" id="SignalP"/>
    </source>
</evidence>
<name>A0A921TET7_9GAMM</name>
<dbReference type="InterPro" id="IPR001279">
    <property type="entry name" value="Metallo-B-lactamas"/>
</dbReference>
<keyword evidence="4" id="KW-0862">Zinc</keyword>
<keyword evidence="2" id="KW-0479">Metal-binding</keyword>
<dbReference type="RefSeq" id="WP_162123568.1">
    <property type="nucleotide sequence ID" value="NZ_PDWK01000008.1"/>
</dbReference>
<evidence type="ECO:0000256" key="3">
    <source>
        <dbReference type="ARBA" id="ARBA00022801"/>
    </source>
</evidence>
<dbReference type="GO" id="GO:0046872">
    <property type="term" value="F:metal ion binding"/>
    <property type="evidence" value="ECO:0007669"/>
    <property type="project" value="UniProtKB-KW"/>
</dbReference>
<protein>
    <submittedName>
        <fullName evidence="7">MBL fold metallo-hydrolase</fullName>
    </submittedName>
</protein>
<dbReference type="PANTHER" id="PTHR42978:SF6">
    <property type="entry name" value="QUORUM-QUENCHING LACTONASE YTNP-RELATED"/>
    <property type="match status" value="1"/>
</dbReference>
<evidence type="ECO:0000256" key="4">
    <source>
        <dbReference type="ARBA" id="ARBA00022833"/>
    </source>
</evidence>
<feature type="chain" id="PRO_5037333712" evidence="5">
    <location>
        <begin position="26"/>
        <end position="325"/>
    </location>
</feature>
<dbReference type="CDD" id="cd07720">
    <property type="entry name" value="OPHC2-like_MBL-fold"/>
    <property type="match status" value="1"/>
</dbReference>
<feature type="domain" description="Metallo-beta-lactamase" evidence="6">
    <location>
        <begin position="103"/>
        <end position="303"/>
    </location>
</feature>
<evidence type="ECO:0000313" key="7">
    <source>
        <dbReference type="EMBL" id="KAF1690267.1"/>
    </source>
</evidence>
<organism evidence="7 8">
    <name type="scientific">Pseudoxanthomonas taiwanensis</name>
    <dbReference type="NCBI Taxonomy" id="176598"/>
    <lineage>
        <taxon>Bacteria</taxon>
        <taxon>Pseudomonadati</taxon>
        <taxon>Pseudomonadota</taxon>
        <taxon>Gammaproteobacteria</taxon>
        <taxon>Lysobacterales</taxon>
        <taxon>Lysobacteraceae</taxon>
        <taxon>Pseudoxanthomonas</taxon>
    </lineage>
</organism>